<dbReference type="AlphaFoldDB" id="A0A3B0ZDI5"/>
<dbReference type="EMBL" id="UOFP01000168">
    <property type="protein sequence ID" value="VAW87050.1"/>
    <property type="molecule type" value="Genomic_DNA"/>
</dbReference>
<gene>
    <name evidence="1" type="ORF">MNBD_GAMMA18-1225</name>
</gene>
<protein>
    <submittedName>
        <fullName evidence="1">Uncharacterized protein</fullName>
    </submittedName>
</protein>
<organism evidence="1">
    <name type="scientific">hydrothermal vent metagenome</name>
    <dbReference type="NCBI Taxonomy" id="652676"/>
    <lineage>
        <taxon>unclassified sequences</taxon>
        <taxon>metagenomes</taxon>
        <taxon>ecological metagenomes</taxon>
    </lineage>
</organism>
<evidence type="ECO:0000313" key="1">
    <source>
        <dbReference type="EMBL" id="VAW87050.1"/>
    </source>
</evidence>
<accession>A0A3B0ZDI5</accession>
<reference evidence="1" key="1">
    <citation type="submission" date="2018-06" db="EMBL/GenBank/DDBJ databases">
        <authorList>
            <person name="Zhirakovskaya E."/>
        </authorList>
    </citation>
    <scope>NUCLEOTIDE SEQUENCE</scope>
</reference>
<sequence length="55" mass="6550">MSELTTPSAWRENLDQQWTLYCEKLQKQGRDHSSFAESELKQQLMRVWGCSEFVL</sequence>
<name>A0A3B0ZDI5_9ZZZZ</name>
<feature type="non-terminal residue" evidence="1">
    <location>
        <position position="55"/>
    </location>
</feature>
<proteinExistence type="predicted"/>